<evidence type="ECO:0008006" key="3">
    <source>
        <dbReference type="Google" id="ProtNLM"/>
    </source>
</evidence>
<organism evidence="1 2">
    <name type="scientific">Zingiber officinale</name>
    <name type="common">Ginger</name>
    <name type="synonym">Amomum zingiber</name>
    <dbReference type="NCBI Taxonomy" id="94328"/>
    <lineage>
        <taxon>Eukaryota</taxon>
        <taxon>Viridiplantae</taxon>
        <taxon>Streptophyta</taxon>
        <taxon>Embryophyta</taxon>
        <taxon>Tracheophyta</taxon>
        <taxon>Spermatophyta</taxon>
        <taxon>Magnoliopsida</taxon>
        <taxon>Liliopsida</taxon>
        <taxon>Zingiberales</taxon>
        <taxon>Zingiberaceae</taxon>
        <taxon>Zingiber</taxon>
    </lineage>
</organism>
<protein>
    <recommendedName>
        <fullName evidence="3">Pentatricopeptide repeat-containing protein</fullName>
    </recommendedName>
</protein>
<evidence type="ECO:0000313" key="1">
    <source>
        <dbReference type="EMBL" id="KAG6538412.1"/>
    </source>
</evidence>
<dbReference type="InterPro" id="IPR046960">
    <property type="entry name" value="PPR_At4g14850-like_plant"/>
</dbReference>
<gene>
    <name evidence="1" type="ORF">ZIOFF_003533</name>
</gene>
<dbReference type="AlphaFoldDB" id="A0A8J5MAA7"/>
<dbReference type="Gene3D" id="1.25.40.10">
    <property type="entry name" value="Tetratricopeptide repeat domain"/>
    <property type="match status" value="1"/>
</dbReference>
<name>A0A8J5MAA7_ZINOF</name>
<dbReference type="PANTHER" id="PTHR47926">
    <property type="entry name" value="PENTATRICOPEPTIDE REPEAT-CONTAINING PROTEIN"/>
    <property type="match status" value="1"/>
</dbReference>
<dbReference type="Proteomes" id="UP000734854">
    <property type="component" value="Unassembled WGS sequence"/>
</dbReference>
<dbReference type="EMBL" id="JACMSC010000001">
    <property type="protein sequence ID" value="KAG6538412.1"/>
    <property type="molecule type" value="Genomic_DNA"/>
</dbReference>
<accession>A0A8J5MAA7</accession>
<evidence type="ECO:0000313" key="2">
    <source>
        <dbReference type="Proteomes" id="UP000734854"/>
    </source>
</evidence>
<reference evidence="1 2" key="1">
    <citation type="submission" date="2020-08" db="EMBL/GenBank/DDBJ databases">
        <title>Plant Genome Project.</title>
        <authorList>
            <person name="Zhang R.-G."/>
        </authorList>
    </citation>
    <scope>NUCLEOTIDE SEQUENCE [LARGE SCALE GENOMIC DNA]</scope>
    <source>
        <tissue evidence="1">Rhizome</tissue>
    </source>
</reference>
<dbReference type="InterPro" id="IPR011990">
    <property type="entry name" value="TPR-like_helical_dom_sf"/>
</dbReference>
<sequence length="130" mass="14599">MYAKCDRVLDFRKVFDKMAIRNLISWNALIVGLVRKKTYYDTMEAFRSLLNDDGLLTPNQVSLSSVLSACSNVCSIGFGRVVHDLAVKLAMESSLAYVRNSLIDIMTCTINVGAWKKLRRCSTDAPIKML</sequence>
<proteinExistence type="predicted"/>
<keyword evidence="2" id="KW-1185">Reference proteome</keyword>
<dbReference type="GO" id="GO:0009451">
    <property type="term" value="P:RNA modification"/>
    <property type="evidence" value="ECO:0007669"/>
    <property type="project" value="InterPro"/>
</dbReference>
<dbReference type="GO" id="GO:0003723">
    <property type="term" value="F:RNA binding"/>
    <property type="evidence" value="ECO:0007669"/>
    <property type="project" value="InterPro"/>
</dbReference>
<comment type="caution">
    <text evidence="1">The sequence shown here is derived from an EMBL/GenBank/DDBJ whole genome shotgun (WGS) entry which is preliminary data.</text>
</comment>